<keyword evidence="10" id="KW-0479">Metal-binding</keyword>
<evidence type="ECO:0000256" key="4">
    <source>
        <dbReference type="ARBA" id="ARBA00005163"/>
    </source>
</evidence>
<evidence type="ECO:0000313" key="17">
    <source>
        <dbReference type="Proteomes" id="UP001259982"/>
    </source>
</evidence>
<comment type="cofactor">
    <cofactor evidence="1">
        <name>heme</name>
        <dbReference type="ChEBI" id="CHEBI:30413"/>
    </cofactor>
</comment>
<dbReference type="InterPro" id="IPR034804">
    <property type="entry name" value="SQR/QFR_C/D"/>
</dbReference>
<evidence type="ECO:0000256" key="12">
    <source>
        <dbReference type="ARBA" id="ARBA00022989"/>
    </source>
</evidence>
<feature type="transmembrane region" description="Helical" evidence="15">
    <location>
        <begin position="29"/>
        <end position="50"/>
    </location>
</feature>
<dbReference type="CDD" id="cd03495">
    <property type="entry name" value="SQR_TypeC_SdhD_like"/>
    <property type="match status" value="1"/>
</dbReference>
<evidence type="ECO:0000256" key="8">
    <source>
        <dbReference type="ARBA" id="ARBA00022617"/>
    </source>
</evidence>
<dbReference type="Proteomes" id="UP001259982">
    <property type="component" value="Unassembled WGS sequence"/>
</dbReference>
<feature type="transmembrane region" description="Helical" evidence="15">
    <location>
        <begin position="56"/>
        <end position="78"/>
    </location>
</feature>
<dbReference type="SUPFAM" id="SSF81343">
    <property type="entry name" value="Fumarate reductase respiratory complex transmembrane subunits"/>
    <property type="match status" value="1"/>
</dbReference>
<evidence type="ECO:0000256" key="3">
    <source>
        <dbReference type="ARBA" id="ARBA00004141"/>
    </source>
</evidence>
<evidence type="ECO:0000256" key="5">
    <source>
        <dbReference type="ARBA" id="ARBA00019425"/>
    </source>
</evidence>
<feature type="transmembrane region" description="Helical" evidence="15">
    <location>
        <begin position="99"/>
        <end position="125"/>
    </location>
</feature>
<dbReference type="EMBL" id="JAVRHY010000001">
    <property type="protein sequence ID" value="MDT0616852.1"/>
    <property type="molecule type" value="Genomic_DNA"/>
</dbReference>
<keyword evidence="7" id="KW-0816">Tricarboxylic acid cycle</keyword>
<evidence type="ECO:0000256" key="13">
    <source>
        <dbReference type="ARBA" id="ARBA00023004"/>
    </source>
</evidence>
<keyword evidence="9 15" id="KW-0812">Transmembrane</keyword>
<keyword evidence="8" id="KW-0349">Heme</keyword>
<keyword evidence="6" id="KW-0813">Transport</keyword>
<evidence type="ECO:0000256" key="14">
    <source>
        <dbReference type="ARBA" id="ARBA00023136"/>
    </source>
</evidence>
<dbReference type="InterPro" id="IPR000701">
    <property type="entry name" value="SuccDH_FuR_B_TM-su"/>
</dbReference>
<evidence type="ECO:0000313" key="16">
    <source>
        <dbReference type="EMBL" id="MDT0616852.1"/>
    </source>
</evidence>
<evidence type="ECO:0000256" key="15">
    <source>
        <dbReference type="SAM" id="Phobius"/>
    </source>
</evidence>
<accession>A0ABU3B316</accession>
<evidence type="ECO:0000256" key="2">
    <source>
        <dbReference type="ARBA" id="ARBA00004050"/>
    </source>
</evidence>
<organism evidence="16 17">
    <name type="scientific">Spectribacter acetivorans</name>
    <dbReference type="NCBI Taxonomy" id="3075603"/>
    <lineage>
        <taxon>Bacteria</taxon>
        <taxon>Pseudomonadati</taxon>
        <taxon>Pseudomonadota</taxon>
        <taxon>Gammaproteobacteria</taxon>
        <taxon>Salinisphaerales</taxon>
        <taxon>Salinisphaeraceae</taxon>
        <taxon>Spectribacter</taxon>
    </lineage>
</organism>
<comment type="function">
    <text evidence="2">Membrane-anchoring subunit of succinate dehydrogenase (SDH).</text>
</comment>
<dbReference type="RefSeq" id="WP_311656337.1">
    <property type="nucleotide sequence ID" value="NZ_JAVRHY010000001.1"/>
</dbReference>
<comment type="caution">
    <text evidence="16">The sequence shown here is derived from an EMBL/GenBank/DDBJ whole genome shotgun (WGS) entry which is preliminary data.</text>
</comment>
<comment type="subcellular location">
    <subcellularLocation>
        <location evidence="3">Membrane</location>
        <topology evidence="3">Multi-pass membrane protein</topology>
    </subcellularLocation>
</comment>
<dbReference type="NCBIfam" id="TIGR02968">
    <property type="entry name" value="succ_dehyd_anc"/>
    <property type="match status" value="1"/>
</dbReference>
<protein>
    <recommendedName>
        <fullName evidence="5">Succinate dehydrogenase hydrophobic membrane anchor subunit</fullName>
    </recommendedName>
</protein>
<keyword evidence="17" id="KW-1185">Reference proteome</keyword>
<evidence type="ECO:0000256" key="1">
    <source>
        <dbReference type="ARBA" id="ARBA00001971"/>
    </source>
</evidence>
<keyword evidence="13" id="KW-0408">Iron</keyword>
<proteinExistence type="predicted"/>
<sequence length="129" mass="13747">MEQIRSPLARARGLGSAKHGVGHWRAQRLSAVALVPLTFWFVASLATHTGSGYDAAIAWIGSPLVAVLLSLYLAVAFYHSQLGLQVIVEDYVHGEGLKMVTLTLLQFIHVVLAVGSIFAVLWIALGAGA</sequence>
<evidence type="ECO:0000256" key="6">
    <source>
        <dbReference type="ARBA" id="ARBA00022448"/>
    </source>
</evidence>
<evidence type="ECO:0000256" key="9">
    <source>
        <dbReference type="ARBA" id="ARBA00022692"/>
    </source>
</evidence>
<evidence type="ECO:0000256" key="7">
    <source>
        <dbReference type="ARBA" id="ARBA00022532"/>
    </source>
</evidence>
<dbReference type="InterPro" id="IPR014312">
    <property type="entry name" value="Succ_DH_anchor"/>
</dbReference>
<gene>
    <name evidence="16" type="primary">sdhD</name>
    <name evidence="16" type="ORF">RM531_00050</name>
</gene>
<dbReference type="Gene3D" id="1.20.1300.10">
    <property type="entry name" value="Fumarate reductase/succinate dehydrogenase, transmembrane subunit"/>
    <property type="match status" value="1"/>
</dbReference>
<name>A0ABU3B316_9GAMM</name>
<evidence type="ECO:0000256" key="11">
    <source>
        <dbReference type="ARBA" id="ARBA00022982"/>
    </source>
</evidence>
<keyword evidence="11" id="KW-0249">Electron transport</keyword>
<comment type="pathway">
    <text evidence="4">Carbohydrate metabolism; tricarboxylic acid cycle.</text>
</comment>
<evidence type="ECO:0000256" key="10">
    <source>
        <dbReference type="ARBA" id="ARBA00022723"/>
    </source>
</evidence>
<keyword evidence="14 15" id="KW-0472">Membrane</keyword>
<keyword evidence="12 15" id="KW-1133">Transmembrane helix</keyword>
<dbReference type="Pfam" id="PF01127">
    <property type="entry name" value="Sdh_cyt"/>
    <property type="match status" value="1"/>
</dbReference>
<reference evidence="16 17" key="1">
    <citation type="submission" date="2023-09" db="EMBL/GenBank/DDBJ databases">
        <authorList>
            <person name="Rey-Velasco X."/>
        </authorList>
    </citation>
    <scope>NUCLEOTIDE SEQUENCE [LARGE SCALE GENOMIC DNA]</scope>
    <source>
        <strain evidence="16 17">P385</strain>
    </source>
</reference>